<dbReference type="Gene3D" id="3.30.420.10">
    <property type="entry name" value="Ribonuclease H-like superfamily/Ribonuclease H"/>
    <property type="match status" value="1"/>
</dbReference>
<organism evidence="3 4">
    <name type="scientific">Phytophthora cactorum</name>
    <dbReference type="NCBI Taxonomy" id="29920"/>
    <lineage>
        <taxon>Eukaryota</taxon>
        <taxon>Sar</taxon>
        <taxon>Stramenopiles</taxon>
        <taxon>Oomycota</taxon>
        <taxon>Peronosporomycetes</taxon>
        <taxon>Peronosporales</taxon>
        <taxon>Peronosporaceae</taxon>
        <taxon>Phytophthora</taxon>
    </lineage>
</organism>
<dbReference type="Gene3D" id="2.40.50.40">
    <property type="match status" value="1"/>
</dbReference>
<evidence type="ECO:0000256" key="1">
    <source>
        <dbReference type="SAM" id="MobiDB-lite"/>
    </source>
</evidence>
<dbReference type="OrthoDB" id="115410at2759"/>
<comment type="caution">
    <text evidence="3">The sequence shown here is derived from an EMBL/GenBank/DDBJ whole genome shotgun (WGS) entry which is preliminary data.</text>
</comment>
<dbReference type="PROSITE" id="PS50013">
    <property type="entry name" value="CHROMO_2"/>
    <property type="match status" value="1"/>
</dbReference>
<evidence type="ECO:0000313" key="3">
    <source>
        <dbReference type="EMBL" id="RAW43777.1"/>
    </source>
</evidence>
<dbReference type="Proteomes" id="UP000251314">
    <property type="component" value="Unassembled WGS sequence"/>
</dbReference>
<dbReference type="InterPro" id="IPR036397">
    <property type="entry name" value="RNaseH_sf"/>
</dbReference>
<dbReference type="SUPFAM" id="SSF54160">
    <property type="entry name" value="Chromo domain-like"/>
    <property type="match status" value="1"/>
</dbReference>
<gene>
    <name evidence="3" type="ORF">PC110_g106</name>
</gene>
<dbReference type="SUPFAM" id="SSF53098">
    <property type="entry name" value="Ribonuclease H-like"/>
    <property type="match status" value="1"/>
</dbReference>
<name>A0A329T3C3_9STRA</name>
<feature type="compositionally biased region" description="Basic residues" evidence="1">
    <location>
        <begin position="745"/>
        <end position="755"/>
    </location>
</feature>
<dbReference type="InterPro" id="IPR016197">
    <property type="entry name" value="Chromo-like_dom_sf"/>
</dbReference>
<dbReference type="VEuPathDB" id="FungiDB:PC110_g106"/>
<reference evidence="3 4" key="1">
    <citation type="submission" date="2018-01" db="EMBL/GenBank/DDBJ databases">
        <title>Draft genome of the strawberry crown rot pathogen Phytophthora cactorum.</title>
        <authorList>
            <person name="Armitage A.D."/>
            <person name="Lysoe E."/>
            <person name="Nellist C.F."/>
            <person name="Harrison R.J."/>
            <person name="Brurberg M.B."/>
        </authorList>
    </citation>
    <scope>NUCLEOTIDE SEQUENCE [LARGE SCALE GENOMIC DNA]</scope>
    <source>
        <strain evidence="3 4">10300</strain>
    </source>
</reference>
<feature type="compositionally biased region" description="Basic and acidic residues" evidence="1">
    <location>
        <begin position="225"/>
        <end position="242"/>
    </location>
</feature>
<feature type="domain" description="Chromo" evidence="2">
    <location>
        <begin position="665"/>
        <end position="717"/>
    </location>
</feature>
<proteinExistence type="predicted"/>
<dbReference type="EMBL" id="MJFZ01000001">
    <property type="protein sequence ID" value="RAW43777.1"/>
    <property type="molecule type" value="Genomic_DNA"/>
</dbReference>
<feature type="region of interest" description="Disordered" evidence="1">
    <location>
        <begin position="730"/>
        <end position="772"/>
    </location>
</feature>
<sequence>MEPPEIVCFSHEALVKWRRERELYEAAVHSRCQESGEYPVTVRILAINTINRRRLKTFSELKLNMPVDEMANEKLVTAINQILASMMSDQIPNVHAIMSQHLKMDLKQNDVKARVLNYFYRFDELIEEYGLGIALDGNAKLKCRLLTETFCPPTLKEQVQLYQDLDPTVKISVPRVFDVIKAEAFKPQQSFDLYQSNKDRSQSRSTTQVRQRDSSASQGSSRSTPARDERRDERPSFRKRDSASAQGYLHCKGSHWVSDCPTTTEEQKKTARRLFMEKRKEGETAKMKRFISEGAELEPKHVAFNGVVTMPYYPDNGTKYNVVPRRIVEEIQQACPTVKTQRLFKAIEGQAVGGAISSNESIRLDLELITLAGKLDSEDARNDVDEKLAALANKEVVDFDLFESTVPLSFDPPDKKLITARLCELINEAVANGFPAERKRYLFEVVTIYDIWRIAIATHFRNQLLEELCHKTQMTQSFTLVYCPWINGSFERLNRDVLQVLRVMLLEYEIQQENWSAFLPLVQANLILSPVVLLANRAAAEVFLGVVATTPLQKILKGGGAVVENVVAVNDGVHDVQAAVDCLRASIEDMHHDIKSAKEKQTKHHKNNQRGAKPVNFHANSFEIKHLISGATRDVHASRLKLYADSSLDVNEEICEHIANQEVYLTVEAFKQYREHPSHKYELLVSWEGLEKIDDSWEPIHTMHEDVSMKLQEYFDEVDDAKLHQWLLNLKNPHRAKPTSTTNKRERRQVKKRQNSKAPQSNEHRVHGRLLRGRCSGERHTLTPADALHTDNKVSYAISR</sequence>
<keyword evidence="4" id="KW-1185">Reference proteome</keyword>
<evidence type="ECO:0000313" key="4">
    <source>
        <dbReference type="Proteomes" id="UP000251314"/>
    </source>
</evidence>
<dbReference type="AlphaFoldDB" id="A0A329T3C3"/>
<evidence type="ECO:0000259" key="2">
    <source>
        <dbReference type="PROSITE" id="PS50013"/>
    </source>
</evidence>
<dbReference type="GO" id="GO:0003676">
    <property type="term" value="F:nucleic acid binding"/>
    <property type="evidence" value="ECO:0007669"/>
    <property type="project" value="InterPro"/>
</dbReference>
<dbReference type="CDD" id="cd00024">
    <property type="entry name" value="CD_CSD"/>
    <property type="match status" value="1"/>
</dbReference>
<feature type="compositionally biased region" description="Low complexity" evidence="1">
    <location>
        <begin position="214"/>
        <end position="223"/>
    </location>
</feature>
<dbReference type="InterPro" id="IPR000953">
    <property type="entry name" value="Chromo/chromo_shadow_dom"/>
</dbReference>
<accession>A0A329T3C3</accession>
<feature type="region of interest" description="Disordered" evidence="1">
    <location>
        <begin position="192"/>
        <end position="245"/>
    </location>
</feature>
<protein>
    <recommendedName>
        <fullName evidence="2">Chromo domain-containing protein</fullName>
    </recommendedName>
</protein>
<dbReference type="InterPro" id="IPR012337">
    <property type="entry name" value="RNaseH-like_sf"/>
</dbReference>